<dbReference type="PANTHER" id="PTHR30118">
    <property type="entry name" value="HTH-TYPE TRANSCRIPTIONAL REGULATOR LEUO-RELATED"/>
    <property type="match status" value="1"/>
</dbReference>
<dbReference type="SUPFAM" id="SSF46785">
    <property type="entry name" value="Winged helix' DNA-binding domain"/>
    <property type="match status" value="1"/>
</dbReference>
<dbReference type="InterPro" id="IPR005119">
    <property type="entry name" value="LysR_subst-bd"/>
</dbReference>
<keyword evidence="3" id="KW-0238">DNA-binding</keyword>
<evidence type="ECO:0000313" key="7">
    <source>
        <dbReference type="Proteomes" id="UP000199529"/>
    </source>
</evidence>
<reference evidence="7" key="1">
    <citation type="submission" date="2016-10" db="EMBL/GenBank/DDBJ databases">
        <authorList>
            <person name="Varghese N."/>
            <person name="Submissions S."/>
        </authorList>
    </citation>
    <scope>NUCLEOTIDE SEQUENCE [LARGE SCALE GENOMIC DNA]</scope>
    <source>
        <strain evidence="7">CGMCC 4.3530</strain>
    </source>
</reference>
<keyword evidence="7" id="KW-1185">Reference proteome</keyword>
<protein>
    <submittedName>
        <fullName evidence="6">Transcriptional regulator, LysR family</fullName>
    </submittedName>
</protein>
<dbReference type="PANTHER" id="PTHR30118:SF15">
    <property type="entry name" value="TRANSCRIPTIONAL REGULATORY PROTEIN"/>
    <property type="match status" value="1"/>
</dbReference>
<feature type="domain" description="HTH lysR-type" evidence="5">
    <location>
        <begin position="8"/>
        <end position="65"/>
    </location>
</feature>
<dbReference type="GO" id="GO:0003700">
    <property type="term" value="F:DNA-binding transcription factor activity"/>
    <property type="evidence" value="ECO:0007669"/>
    <property type="project" value="InterPro"/>
</dbReference>
<dbReference type="CDD" id="cd08460">
    <property type="entry name" value="PBP2_DntR_like_1"/>
    <property type="match status" value="1"/>
</dbReference>
<dbReference type="EMBL" id="FNOK01000044">
    <property type="protein sequence ID" value="SDZ05944.1"/>
    <property type="molecule type" value="Genomic_DNA"/>
</dbReference>
<dbReference type="PROSITE" id="PS50931">
    <property type="entry name" value="HTH_LYSR"/>
    <property type="match status" value="1"/>
</dbReference>
<name>A0A1H3PXA8_9PSEU</name>
<evidence type="ECO:0000256" key="3">
    <source>
        <dbReference type="ARBA" id="ARBA00023125"/>
    </source>
</evidence>
<sequence length="306" mass="33118">MEFQLSIMDLNLLVALDALLHEQSVTRAAEQLQTSPAAMSRTLGRIRRVLHDPILVRAGQGMVMTPFAAAMRDGVHSVIEQSRTLLSRGAAFDPASLSRTFTLQTSDLLIDALTPGLLAATGNDAPGVTLRFASEAVEDTRALRDGLIDVELGVLKHLDPETRTAPLASLRLVGAVRSEHPLARDRVTPQRFGAAEHISVSRRGHARGPVDERLAELGIQRRVAVVLPSHTAALLLARETDLVCLTTESAARRLGLHTFEVPLDLPTLEVGMAWHPRNDADAAHQWLRARIRDTVADLASDGGAIL</sequence>
<evidence type="ECO:0000256" key="2">
    <source>
        <dbReference type="ARBA" id="ARBA00023015"/>
    </source>
</evidence>
<dbReference type="InterPro" id="IPR036388">
    <property type="entry name" value="WH-like_DNA-bd_sf"/>
</dbReference>
<keyword evidence="2" id="KW-0805">Transcription regulation</keyword>
<dbReference type="Gene3D" id="1.10.10.10">
    <property type="entry name" value="Winged helix-like DNA-binding domain superfamily/Winged helix DNA-binding domain"/>
    <property type="match status" value="1"/>
</dbReference>
<dbReference type="InterPro" id="IPR000847">
    <property type="entry name" value="LysR_HTH_N"/>
</dbReference>
<dbReference type="Pfam" id="PF03466">
    <property type="entry name" value="LysR_substrate"/>
    <property type="match status" value="1"/>
</dbReference>
<dbReference type="InterPro" id="IPR036390">
    <property type="entry name" value="WH_DNA-bd_sf"/>
</dbReference>
<comment type="similarity">
    <text evidence="1">Belongs to the LysR transcriptional regulatory family.</text>
</comment>
<dbReference type="Proteomes" id="UP000199529">
    <property type="component" value="Unassembled WGS sequence"/>
</dbReference>
<accession>A0A1H3PXA8</accession>
<dbReference type="Pfam" id="PF00126">
    <property type="entry name" value="HTH_1"/>
    <property type="match status" value="1"/>
</dbReference>
<dbReference type="GO" id="GO:0003677">
    <property type="term" value="F:DNA binding"/>
    <property type="evidence" value="ECO:0007669"/>
    <property type="project" value="UniProtKB-KW"/>
</dbReference>
<dbReference type="STRING" id="418495.SAMN05216215_104468"/>
<dbReference type="SUPFAM" id="SSF53850">
    <property type="entry name" value="Periplasmic binding protein-like II"/>
    <property type="match status" value="1"/>
</dbReference>
<dbReference type="InterPro" id="IPR050389">
    <property type="entry name" value="LysR-type_TF"/>
</dbReference>
<gene>
    <name evidence="6" type="ORF">SAMN05216215_104468</name>
</gene>
<dbReference type="AlphaFoldDB" id="A0A1H3PXA8"/>
<evidence type="ECO:0000313" key="6">
    <source>
        <dbReference type="EMBL" id="SDZ05944.1"/>
    </source>
</evidence>
<proteinExistence type="inferred from homology"/>
<evidence type="ECO:0000256" key="1">
    <source>
        <dbReference type="ARBA" id="ARBA00009437"/>
    </source>
</evidence>
<keyword evidence="4" id="KW-0804">Transcription</keyword>
<evidence type="ECO:0000259" key="5">
    <source>
        <dbReference type="PROSITE" id="PS50931"/>
    </source>
</evidence>
<dbReference type="Gene3D" id="3.40.190.10">
    <property type="entry name" value="Periplasmic binding protein-like II"/>
    <property type="match status" value="2"/>
</dbReference>
<organism evidence="6 7">
    <name type="scientific">Saccharopolyspora shandongensis</name>
    <dbReference type="NCBI Taxonomy" id="418495"/>
    <lineage>
        <taxon>Bacteria</taxon>
        <taxon>Bacillati</taxon>
        <taxon>Actinomycetota</taxon>
        <taxon>Actinomycetes</taxon>
        <taxon>Pseudonocardiales</taxon>
        <taxon>Pseudonocardiaceae</taxon>
        <taxon>Saccharopolyspora</taxon>
    </lineage>
</organism>
<evidence type="ECO:0000256" key="4">
    <source>
        <dbReference type="ARBA" id="ARBA00023163"/>
    </source>
</evidence>